<dbReference type="Proteomes" id="UP000323597">
    <property type="component" value="Chromosome A06"/>
</dbReference>
<reference evidence="1 2" key="1">
    <citation type="submission" date="2019-07" db="EMBL/GenBank/DDBJ databases">
        <title>WGS assembly of Gossypium mustelinum.</title>
        <authorList>
            <person name="Chen Z.J."/>
            <person name="Sreedasyam A."/>
            <person name="Ando A."/>
            <person name="Song Q."/>
            <person name="De L."/>
            <person name="Hulse-Kemp A."/>
            <person name="Ding M."/>
            <person name="Ye W."/>
            <person name="Kirkbride R."/>
            <person name="Jenkins J."/>
            <person name="Plott C."/>
            <person name="Lovell J."/>
            <person name="Lin Y.-M."/>
            <person name="Vaughn R."/>
            <person name="Liu B."/>
            <person name="Li W."/>
            <person name="Simpson S."/>
            <person name="Scheffler B."/>
            <person name="Saski C."/>
            <person name="Grover C."/>
            <person name="Hu G."/>
            <person name="Conover J."/>
            <person name="Carlson J."/>
            <person name="Shu S."/>
            <person name="Boston L."/>
            <person name="Williams M."/>
            <person name="Peterson D."/>
            <person name="Mcgee K."/>
            <person name="Jones D."/>
            <person name="Wendel J."/>
            <person name="Stelly D."/>
            <person name="Grimwood J."/>
            <person name="Schmutz J."/>
        </authorList>
    </citation>
    <scope>NUCLEOTIDE SEQUENCE [LARGE SCALE GENOMIC DNA]</scope>
    <source>
        <strain evidence="1">1408120.09</strain>
    </source>
</reference>
<sequence length="93" mass="10024">MPEKITGINFAFYFYQSSEIALEIHGAPNTSLGEASVLVVHSQIEVSVIDICRPGRCWNISTHVIIQPLNPIHVLSGGALASLVPGGHVLDFE</sequence>
<proteinExistence type="predicted"/>
<organism evidence="1 2">
    <name type="scientific">Gossypium mustelinum</name>
    <name type="common">Cotton</name>
    <name type="synonym">Gossypium caicoense</name>
    <dbReference type="NCBI Taxonomy" id="34275"/>
    <lineage>
        <taxon>Eukaryota</taxon>
        <taxon>Viridiplantae</taxon>
        <taxon>Streptophyta</taxon>
        <taxon>Embryophyta</taxon>
        <taxon>Tracheophyta</taxon>
        <taxon>Spermatophyta</taxon>
        <taxon>Magnoliopsida</taxon>
        <taxon>eudicotyledons</taxon>
        <taxon>Gunneridae</taxon>
        <taxon>Pentapetalae</taxon>
        <taxon>rosids</taxon>
        <taxon>malvids</taxon>
        <taxon>Malvales</taxon>
        <taxon>Malvaceae</taxon>
        <taxon>Malvoideae</taxon>
        <taxon>Gossypium</taxon>
    </lineage>
</organism>
<keyword evidence="2" id="KW-1185">Reference proteome</keyword>
<evidence type="ECO:0000313" key="1">
    <source>
        <dbReference type="EMBL" id="TYJ30427.1"/>
    </source>
</evidence>
<gene>
    <name evidence="1" type="ORF">E1A91_A06G129000v1</name>
</gene>
<dbReference type="EMBL" id="CM017641">
    <property type="protein sequence ID" value="TYJ30427.1"/>
    <property type="molecule type" value="Genomic_DNA"/>
</dbReference>
<dbReference type="AlphaFoldDB" id="A0A5D2YV80"/>
<accession>A0A5D2YV80</accession>
<name>A0A5D2YV80_GOSMU</name>
<evidence type="ECO:0000313" key="2">
    <source>
        <dbReference type="Proteomes" id="UP000323597"/>
    </source>
</evidence>
<protein>
    <submittedName>
        <fullName evidence="1">Uncharacterized protein</fullName>
    </submittedName>
</protein>